<name>A0A176WXQ9_AGRTU</name>
<comment type="caution">
    <text evidence="9">The sequence shown here is derived from an EMBL/GenBank/DDBJ whole genome shotgun (WGS) entry which is preliminary data.</text>
</comment>
<evidence type="ECO:0000256" key="7">
    <source>
        <dbReference type="ARBA" id="ARBA00023136"/>
    </source>
</evidence>
<reference evidence="9 10" key="1">
    <citation type="submission" date="2016-05" db="EMBL/GenBank/DDBJ databases">
        <authorList>
            <person name="Lavstsen T."/>
            <person name="Jespersen J.S."/>
        </authorList>
    </citation>
    <scope>NUCLEOTIDE SEQUENCE [LARGE SCALE GENOMIC DNA]</scope>
    <source>
        <strain evidence="9 10">KCJ1736</strain>
    </source>
</reference>
<dbReference type="Pfam" id="PF02534">
    <property type="entry name" value="T4SS-DNA_transf"/>
    <property type="match status" value="1"/>
</dbReference>
<dbReference type="Proteomes" id="UP000077098">
    <property type="component" value="Unassembled WGS sequence"/>
</dbReference>
<dbReference type="InterPro" id="IPR003688">
    <property type="entry name" value="TraG/VirD4"/>
</dbReference>
<keyword evidence="4" id="KW-0812">Transmembrane</keyword>
<dbReference type="InterPro" id="IPR051539">
    <property type="entry name" value="T4SS-coupling_protein"/>
</dbReference>
<proteinExistence type="inferred from homology"/>
<evidence type="ECO:0000256" key="1">
    <source>
        <dbReference type="ARBA" id="ARBA00004651"/>
    </source>
</evidence>
<evidence type="ECO:0000256" key="4">
    <source>
        <dbReference type="ARBA" id="ARBA00022692"/>
    </source>
</evidence>
<evidence type="ECO:0000256" key="3">
    <source>
        <dbReference type="ARBA" id="ARBA00022475"/>
    </source>
</evidence>
<evidence type="ECO:0000256" key="8">
    <source>
        <dbReference type="SAM" id="MobiDB-lite"/>
    </source>
</evidence>
<protein>
    <submittedName>
        <fullName evidence="9">Uncharacterized protein</fullName>
    </submittedName>
</protein>
<evidence type="ECO:0000256" key="5">
    <source>
        <dbReference type="ARBA" id="ARBA00022971"/>
    </source>
</evidence>
<dbReference type="AlphaFoldDB" id="A0A176WXQ9"/>
<keyword evidence="6" id="KW-1133">Transmembrane helix</keyword>
<evidence type="ECO:0000256" key="6">
    <source>
        <dbReference type="ARBA" id="ARBA00022989"/>
    </source>
</evidence>
<sequence length="481" mass="54279">MLWIRNRNHKERSTYGDAGYATTKQLQEKGYVAPRKKLFRKVPDFTPGMLACLSKDGQRIFTRDERSVLMMAQPGAGKSQHFIADLKATAERANSELPFLIIGDAGNELFNAVGPILKAAGYQISKIDAVKPEQFTKYDFLAELDTRIPARHLFKRKLAMICESMIPQEKGTKQPHFVEFARLLLKCAITADVLYEGNKRTIVQIIEMLLDDDEREALLKRAAVYDDKILKAVLKSMQRMLSNPEGGSVMSTALRTLEPWADPAIEQITTFGKKEDGTYYRGWNFTKLLTQPEPVVLFIRSGYQDVGGHLSRLIYECAVDAVSGIWDATDKPLRRKLHIYVDEAGLTGYCAAIVKAFSRLRKVGAHLRMCFVSMDELKDAYPYPHYKTLLNGCDLIISGGGNDMDLSKFASELAGEFTVQSHSQTESKSGESRGRSEQRRRLENPDEIRAMVDTELMVFLDNLVVRGIKPWRKVGGKIEHL</sequence>
<keyword evidence="5" id="KW-0184">Conjugation</keyword>
<comment type="subcellular location">
    <subcellularLocation>
        <location evidence="1">Cell membrane</location>
        <topology evidence="1">Multi-pass membrane protein</topology>
    </subcellularLocation>
</comment>
<evidence type="ECO:0000313" key="10">
    <source>
        <dbReference type="Proteomes" id="UP000077098"/>
    </source>
</evidence>
<dbReference type="InterPro" id="IPR027417">
    <property type="entry name" value="P-loop_NTPase"/>
</dbReference>
<evidence type="ECO:0000313" key="9">
    <source>
        <dbReference type="EMBL" id="OAE37626.1"/>
    </source>
</evidence>
<dbReference type="EMBL" id="LXPS01000039">
    <property type="protein sequence ID" value="OAE37626.1"/>
    <property type="molecule type" value="Genomic_DNA"/>
</dbReference>
<evidence type="ECO:0000256" key="2">
    <source>
        <dbReference type="ARBA" id="ARBA00008806"/>
    </source>
</evidence>
<keyword evidence="3" id="KW-1003">Cell membrane</keyword>
<organism evidence="9 10">
    <name type="scientific">Agrobacterium tumefaciens</name>
    <dbReference type="NCBI Taxonomy" id="358"/>
    <lineage>
        <taxon>Bacteria</taxon>
        <taxon>Pseudomonadati</taxon>
        <taxon>Pseudomonadota</taxon>
        <taxon>Alphaproteobacteria</taxon>
        <taxon>Hyphomicrobiales</taxon>
        <taxon>Rhizobiaceae</taxon>
        <taxon>Rhizobium/Agrobacterium group</taxon>
        <taxon>Agrobacterium</taxon>
        <taxon>Agrobacterium tumefaciens complex</taxon>
    </lineage>
</organism>
<gene>
    <name evidence="9" type="ORF">A7J57_08595</name>
</gene>
<dbReference type="Gene3D" id="3.40.50.300">
    <property type="entry name" value="P-loop containing nucleotide triphosphate hydrolases"/>
    <property type="match status" value="1"/>
</dbReference>
<feature type="region of interest" description="Disordered" evidence="8">
    <location>
        <begin position="418"/>
        <end position="446"/>
    </location>
</feature>
<dbReference type="SUPFAM" id="SSF52540">
    <property type="entry name" value="P-loop containing nucleoside triphosphate hydrolases"/>
    <property type="match status" value="1"/>
</dbReference>
<accession>A0A176WXQ9</accession>
<dbReference type="GO" id="GO:0005886">
    <property type="term" value="C:plasma membrane"/>
    <property type="evidence" value="ECO:0007669"/>
    <property type="project" value="UniProtKB-SubCell"/>
</dbReference>
<comment type="similarity">
    <text evidence="2">Belongs to the VirD4/TraG family.</text>
</comment>
<dbReference type="PANTHER" id="PTHR37937:SF1">
    <property type="entry name" value="CONJUGATIVE TRANSFER: DNA TRANSPORT"/>
    <property type="match status" value="1"/>
</dbReference>
<dbReference type="RefSeq" id="WP_063951307.1">
    <property type="nucleotide sequence ID" value="NZ_LXPS01000039.1"/>
</dbReference>
<dbReference type="PANTHER" id="PTHR37937">
    <property type="entry name" value="CONJUGATIVE TRANSFER: DNA TRANSPORT"/>
    <property type="match status" value="1"/>
</dbReference>
<keyword evidence="7" id="KW-0472">Membrane</keyword>
<feature type="compositionally biased region" description="Basic and acidic residues" evidence="8">
    <location>
        <begin position="428"/>
        <end position="446"/>
    </location>
</feature>